<protein>
    <submittedName>
        <fullName evidence="2">Uncharacterized protein</fullName>
    </submittedName>
</protein>
<evidence type="ECO:0000256" key="1">
    <source>
        <dbReference type="SAM" id="MobiDB-lite"/>
    </source>
</evidence>
<gene>
    <name evidence="2" type="ORF">E2C01_014910</name>
</gene>
<sequence length="110" mass="12253">MYDTSHVTVTLVMKRSRVSSLSSPFTIKHGGYVVVVVGTEVILKETPRAYSTVLKKKKVKPMGGAYEVVGGAAYDRNLHPRRRRRDFTKVKPGRYWSAAAPTPKTLPIAH</sequence>
<dbReference type="AlphaFoldDB" id="A0A5B7DLB0"/>
<organism evidence="2 3">
    <name type="scientific">Portunus trituberculatus</name>
    <name type="common">Swimming crab</name>
    <name type="synonym">Neptunus trituberculatus</name>
    <dbReference type="NCBI Taxonomy" id="210409"/>
    <lineage>
        <taxon>Eukaryota</taxon>
        <taxon>Metazoa</taxon>
        <taxon>Ecdysozoa</taxon>
        <taxon>Arthropoda</taxon>
        <taxon>Crustacea</taxon>
        <taxon>Multicrustacea</taxon>
        <taxon>Malacostraca</taxon>
        <taxon>Eumalacostraca</taxon>
        <taxon>Eucarida</taxon>
        <taxon>Decapoda</taxon>
        <taxon>Pleocyemata</taxon>
        <taxon>Brachyura</taxon>
        <taxon>Eubrachyura</taxon>
        <taxon>Portunoidea</taxon>
        <taxon>Portunidae</taxon>
        <taxon>Portuninae</taxon>
        <taxon>Portunus</taxon>
    </lineage>
</organism>
<accession>A0A5B7DLB0</accession>
<reference evidence="2 3" key="1">
    <citation type="submission" date="2019-05" db="EMBL/GenBank/DDBJ databases">
        <title>Another draft genome of Portunus trituberculatus and its Hox gene families provides insights of decapod evolution.</title>
        <authorList>
            <person name="Jeong J.-H."/>
            <person name="Song I."/>
            <person name="Kim S."/>
            <person name="Choi T."/>
            <person name="Kim D."/>
            <person name="Ryu S."/>
            <person name="Kim W."/>
        </authorList>
    </citation>
    <scope>NUCLEOTIDE SEQUENCE [LARGE SCALE GENOMIC DNA]</scope>
    <source>
        <tissue evidence="2">Muscle</tissue>
    </source>
</reference>
<dbReference type="EMBL" id="VSRR010001030">
    <property type="protein sequence ID" value="MPC21907.1"/>
    <property type="molecule type" value="Genomic_DNA"/>
</dbReference>
<name>A0A5B7DLB0_PORTR</name>
<dbReference type="Proteomes" id="UP000324222">
    <property type="component" value="Unassembled WGS sequence"/>
</dbReference>
<evidence type="ECO:0000313" key="3">
    <source>
        <dbReference type="Proteomes" id="UP000324222"/>
    </source>
</evidence>
<evidence type="ECO:0000313" key="2">
    <source>
        <dbReference type="EMBL" id="MPC21907.1"/>
    </source>
</evidence>
<proteinExistence type="predicted"/>
<feature type="region of interest" description="Disordered" evidence="1">
    <location>
        <begin position="80"/>
        <end position="110"/>
    </location>
</feature>
<comment type="caution">
    <text evidence="2">The sequence shown here is derived from an EMBL/GenBank/DDBJ whole genome shotgun (WGS) entry which is preliminary data.</text>
</comment>
<keyword evidence="3" id="KW-1185">Reference proteome</keyword>